<dbReference type="Proteomes" id="UP000321436">
    <property type="component" value="Unassembled WGS sequence"/>
</dbReference>
<proteinExistence type="predicted"/>
<evidence type="ECO:0000256" key="1">
    <source>
        <dbReference type="SAM" id="SignalP"/>
    </source>
</evidence>
<dbReference type="SUPFAM" id="SSF82171">
    <property type="entry name" value="DPP6 N-terminal domain-like"/>
    <property type="match status" value="1"/>
</dbReference>
<organism evidence="2 3">
    <name type="scientific">Chitinophaga cymbidii</name>
    <dbReference type="NCBI Taxonomy" id="1096750"/>
    <lineage>
        <taxon>Bacteria</taxon>
        <taxon>Pseudomonadati</taxon>
        <taxon>Bacteroidota</taxon>
        <taxon>Chitinophagia</taxon>
        <taxon>Chitinophagales</taxon>
        <taxon>Chitinophagaceae</taxon>
        <taxon>Chitinophaga</taxon>
    </lineage>
</organism>
<keyword evidence="3" id="KW-1185">Reference proteome</keyword>
<gene>
    <name evidence="2" type="ORF">CCY01nite_30500</name>
</gene>
<accession>A0A512RMA1</accession>
<evidence type="ECO:0000313" key="3">
    <source>
        <dbReference type="Proteomes" id="UP000321436"/>
    </source>
</evidence>
<dbReference type="RefSeq" id="WP_146863455.1">
    <property type="nucleotide sequence ID" value="NZ_BKAU01000002.1"/>
</dbReference>
<comment type="caution">
    <text evidence="2">The sequence shown here is derived from an EMBL/GenBank/DDBJ whole genome shotgun (WGS) entry which is preliminary data.</text>
</comment>
<dbReference type="EMBL" id="BKAU01000002">
    <property type="protein sequence ID" value="GEP96790.1"/>
    <property type="molecule type" value="Genomic_DNA"/>
</dbReference>
<feature type="signal peptide" evidence="1">
    <location>
        <begin position="1"/>
        <end position="19"/>
    </location>
</feature>
<sequence>MRKILCLAAATVLLQQAVAQQFGGNPPSLKWRQINTDTVRVIFPAGMDAEGRRVADIIHHISRYNRASIGDLQQKVSIVLQNQTLQSNGYVQLGPFRSEFFLTPPPSSNDVGALNWVDQLALHEYRHVLQNSNFRKGLSKVFYYLGGELGQAAITNIAVPDWFWEGDAVVTETALSRQGRGRLPAFFDDFRALTLADKRYSYMQIRNGSYRKYIPDHYATGYLMTSYGRRSYGQNFWKDVTDDAVRYRRLFYPFSQSLKHRTGKNAAAFFAASLEDYKKQWTPASTPPADTLTPASRTVTHYKYVYALENGGLIVSKRSFKEIPAFYERDAEGHETRIVAPGIGFDDYFSYRNGRLLWTESRYDARWGWKDYSVVKIYDRKSGRMRTLRQERRCFSPDLSFDGAKVAVVAVSTAQQYALKILDAQSGAVIKSLPNPHNWYYTYPKFTEDDRFIISAVRDHEGKMALIRQSTEDGSVEELVPFGIQTIGIPAVQGDDIYFTAAFTDVNNVFAWKDGRVEQVTDRPNGVQHMAPVGGKLVFSEFTAEGYKLLRTATGGKPIDLQKDHHSAWLRPDFGEGDILGKITPGNYKVSKYSKAHRIFNFHSWLPRIDDPEYGLFLYGENVLGTLQSNVGYYYNTNEQSSGVGASLLYGAWYPYIRLGGDYRMQRYLRVNDTVQVIWNELDWYGGLSLPLNLTSGKYYRSLTLNTNFHQLTRYRAGNSKYRFTDDNIQYIDLGFSFANQRIRAVQNIFSHFAQTLQLRYYKTLNNVPAEQLYGRLDLYLPGLSANHSLVLQGAYQQKDTMQRYAFSDYFVYARGYEKPFYAHMYKLGANYHLPIAYPDWGFANLLYFMRLRGNLFYDHSVSWHFRRRQHFTYASAGGELFFDTKLGNVLPFTFGVRYSHLLNDDPYDPSRKGRFELIVPLQQLFSY</sequence>
<keyword evidence="1" id="KW-0732">Signal</keyword>
<dbReference type="InterPro" id="IPR011042">
    <property type="entry name" value="6-blade_b-propeller_TolB-like"/>
</dbReference>
<protein>
    <submittedName>
        <fullName evidence="2">Uncharacterized protein</fullName>
    </submittedName>
</protein>
<evidence type="ECO:0000313" key="2">
    <source>
        <dbReference type="EMBL" id="GEP96790.1"/>
    </source>
</evidence>
<reference evidence="2 3" key="1">
    <citation type="submission" date="2019-07" db="EMBL/GenBank/DDBJ databases">
        <title>Whole genome shotgun sequence of Chitinophaga cymbidii NBRC 109752.</title>
        <authorList>
            <person name="Hosoyama A."/>
            <person name="Uohara A."/>
            <person name="Ohji S."/>
            <person name="Ichikawa N."/>
        </authorList>
    </citation>
    <scope>NUCLEOTIDE SEQUENCE [LARGE SCALE GENOMIC DNA]</scope>
    <source>
        <strain evidence="2 3">NBRC 109752</strain>
    </source>
</reference>
<dbReference type="Gene3D" id="2.120.10.30">
    <property type="entry name" value="TolB, C-terminal domain"/>
    <property type="match status" value="1"/>
</dbReference>
<dbReference type="AlphaFoldDB" id="A0A512RMA1"/>
<name>A0A512RMA1_9BACT</name>
<feature type="chain" id="PRO_5021909052" evidence="1">
    <location>
        <begin position="20"/>
        <end position="928"/>
    </location>
</feature>
<dbReference type="OrthoDB" id="9799878at2"/>